<comment type="caution">
    <text evidence="1">The sequence shown here is derived from an EMBL/GenBank/DDBJ whole genome shotgun (WGS) entry which is preliminary data.</text>
</comment>
<evidence type="ECO:0000313" key="1">
    <source>
        <dbReference type="EMBL" id="CAJ2665168.1"/>
    </source>
</evidence>
<protein>
    <submittedName>
        <fullName evidence="1">Uncharacterized protein</fullName>
    </submittedName>
</protein>
<gene>
    <name evidence="1" type="ORF">MILVUS5_LOCUS30205</name>
</gene>
<accession>A0ACB0L973</accession>
<reference evidence="1" key="1">
    <citation type="submission" date="2023-10" db="EMBL/GenBank/DDBJ databases">
        <authorList>
            <person name="Rodriguez Cubillos JULIANA M."/>
            <person name="De Vega J."/>
        </authorList>
    </citation>
    <scope>NUCLEOTIDE SEQUENCE</scope>
</reference>
<organism evidence="1 2">
    <name type="scientific">Trifolium pratense</name>
    <name type="common">Red clover</name>
    <dbReference type="NCBI Taxonomy" id="57577"/>
    <lineage>
        <taxon>Eukaryota</taxon>
        <taxon>Viridiplantae</taxon>
        <taxon>Streptophyta</taxon>
        <taxon>Embryophyta</taxon>
        <taxon>Tracheophyta</taxon>
        <taxon>Spermatophyta</taxon>
        <taxon>Magnoliopsida</taxon>
        <taxon>eudicotyledons</taxon>
        <taxon>Gunneridae</taxon>
        <taxon>Pentapetalae</taxon>
        <taxon>rosids</taxon>
        <taxon>fabids</taxon>
        <taxon>Fabales</taxon>
        <taxon>Fabaceae</taxon>
        <taxon>Papilionoideae</taxon>
        <taxon>50 kb inversion clade</taxon>
        <taxon>NPAAA clade</taxon>
        <taxon>Hologalegina</taxon>
        <taxon>IRL clade</taxon>
        <taxon>Trifolieae</taxon>
        <taxon>Trifolium</taxon>
    </lineage>
</organism>
<evidence type="ECO:0000313" key="2">
    <source>
        <dbReference type="Proteomes" id="UP001177021"/>
    </source>
</evidence>
<sequence length="351" mass="40274">MYSRLASIKDFIDDDMPQSQHFLFWPLAIYEVAALVKLGRVAFCDVFLRSGLEIDIDNGQAIIFQLTIKSWKLDPNLSELTLGLGFDLDVIPSAFPSRLDQHPESSINYDLVDDAIQRLAQLISAVGQSRFRRKRKPRTLPSAYYYNCPQDTGYYGQKETPLIRDAHRMERELYLTIVLTEHIALDIVYVLLGLEILVLQARQGQDWDLRKTLYSLCLPPISMLIDYFPDGWVSEKMQPKSGVDVLLRHFNVLTASQEDSVVADISSSDEDETLFSEDDLGFEDNISATFKPQKTNAVVQVDEAIKLFDDFADLVRHQRSIGATIFFERLRETRAHREIEGVMADLTWRER</sequence>
<name>A0ACB0L973_TRIPR</name>
<keyword evidence="2" id="KW-1185">Reference proteome</keyword>
<dbReference type="Proteomes" id="UP001177021">
    <property type="component" value="Unassembled WGS sequence"/>
</dbReference>
<proteinExistence type="predicted"/>
<dbReference type="EMBL" id="CASHSV030000433">
    <property type="protein sequence ID" value="CAJ2665168.1"/>
    <property type="molecule type" value="Genomic_DNA"/>
</dbReference>